<feature type="signal peptide" evidence="1">
    <location>
        <begin position="1"/>
        <end position="25"/>
    </location>
</feature>
<dbReference type="STRING" id="1121391.SAMN02745206_00278"/>
<keyword evidence="3" id="KW-1185">Reference proteome</keyword>
<name>A0A1M4TGR0_9BACT</name>
<proteinExistence type="predicted"/>
<dbReference type="RefSeq" id="WP_073036247.1">
    <property type="nucleotide sequence ID" value="NZ_FQVB01000004.1"/>
</dbReference>
<keyword evidence="1" id="KW-0732">Signal</keyword>
<sequence length="114" mass="13181">MKTKTLMGMVVLWVGLLAAPVAAQADWVRVYGKDAVVRGRGPVVVVCDSCRVYHKHVRCWYPNACRSRCRAHLKVQYKSWYRTHERRYHRDGDHYFVGAAIHSPGLTVIFRSHD</sequence>
<dbReference type="EMBL" id="FQVB01000004">
    <property type="protein sequence ID" value="SHE43641.1"/>
    <property type="molecule type" value="Genomic_DNA"/>
</dbReference>
<reference evidence="3" key="1">
    <citation type="submission" date="2016-11" db="EMBL/GenBank/DDBJ databases">
        <authorList>
            <person name="Varghese N."/>
            <person name="Submissions S."/>
        </authorList>
    </citation>
    <scope>NUCLEOTIDE SEQUENCE [LARGE SCALE GENOMIC DNA]</scope>
    <source>
        <strain evidence="3">DSM 9756</strain>
    </source>
</reference>
<dbReference type="AlphaFoldDB" id="A0A1M4TGR0"/>
<evidence type="ECO:0000256" key="1">
    <source>
        <dbReference type="SAM" id="SignalP"/>
    </source>
</evidence>
<organism evidence="2 3">
    <name type="scientific">Desulfacinum infernum DSM 9756</name>
    <dbReference type="NCBI Taxonomy" id="1121391"/>
    <lineage>
        <taxon>Bacteria</taxon>
        <taxon>Pseudomonadati</taxon>
        <taxon>Thermodesulfobacteriota</taxon>
        <taxon>Syntrophobacteria</taxon>
        <taxon>Syntrophobacterales</taxon>
        <taxon>Syntrophobacteraceae</taxon>
        <taxon>Desulfacinum</taxon>
    </lineage>
</organism>
<accession>A0A1M4TGR0</accession>
<evidence type="ECO:0000313" key="2">
    <source>
        <dbReference type="EMBL" id="SHE43641.1"/>
    </source>
</evidence>
<evidence type="ECO:0000313" key="3">
    <source>
        <dbReference type="Proteomes" id="UP000184076"/>
    </source>
</evidence>
<feature type="chain" id="PRO_5012138052" evidence="1">
    <location>
        <begin position="26"/>
        <end position="114"/>
    </location>
</feature>
<dbReference type="Proteomes" id="UP000184076">
    <property type="component" value="Unassembled WGS sequence"/>
</dbReference>
<protein>
    <submittedName>
        <fullName evidence="2">Uncharacterized protein</fullName>
    </submittedName>
</protein>
<gene>
    <name evidence="2" type="ORF">SAMN02745206_00278</name>
</gene>